<keyword evidence="4 6" id="KW-1133">Transmembrane helix</keyword>
<protein>
    <submittedName>
        <fullName evidence="8">RDD family protein</fullName>
    </submittedName>
</protein>
<gene>
    <name evidence="8" type="ORF">ACFFGG_13240</name>
</gene>
<accession>A0ABV6PUI0</accession>
<evidence type="ECO:0000256" key="4">
    <source>
        <dbReference type="ARBA" id="ARBA00022989"/>
    </source>
</evidence>
<comment type="caution">
    <text evidence="8">The sequence shown here is derived from an EMBL/GenBank/DDBJ whole genome shotgun (WGS) entry which is preliminary data.</text>
</comment>
<evidence type="ECO:0000256" key="2">
    <source>
        <dbReference type="ARBA" id="ARBA00022475"/>
    </source>
</evidence>
<reference evidence="8 9" key="1">
    <citation type="submission" date="2024-09" db="EMBL/GenBank/DDBJ databases">
        <authorList>
            <person name="Sun Q."/>
            <person name="Mori K."/>
        </authorList>
    </citation>
    <scope>NUCLEOTIDE SEQUENCE [LARGE SCALE GENOMIC DNA]</scope>
    <source>
        <strain evidence="8 9">NCAIM B.02336</strain>
    </source>
</reference>
<dbReference type="Pfam" id="PF06271">
    <property type="entry name" value="RDD"/>
    <property type="match status" value="1"/>
</dbReference>
<dbReference type="InterPro" id="IPR010432">
    <property type="entry name" value="RDD"/>
</dbReference>
<comment type="subcellular location">
    <subcellularLocation>
        <location evidence="1">Cell membrane</location>
        <topology evidence="1">Multi-pass membrane protein</topology>
    </subcellularLocation>
</comment>
<evidence type="ECO:0000256" key="5">
    <source>
        <dbReference type="ARBA" id="ARBA00023136"/>
    </source>
</evidence>
<keyword evidence="2" id="KW-1003">Cell membrane</keyword>
<dbReference type="PANTHER" id="PTHR36115">
    <property type="entry name" value="PROLINE-RICH ANTIGEN HOMOLOG-RELATED"/>
    <property type="match status" value="1"/>
</dbReference>
<dbReference type="Proteomes" id="UP001589834">
    <property type="component" value="Unassembled WGS sequence"/>
</dbReference>
<evidence type="ECO:0000313" key="8">
    <source>
        <dbReference type="EMBL" id="MFC0593515.1"/>
    </source>
</evidence>
<feature type="transmembrane region" description="Helical" evidence="6">
    <location>
        <begin position="21"/>
        <end position="43"/>
    </location>
</feature>
<proteinExistence type="predicted"/>
<feature type="domain" description="RDD" evidence="7">
    <location>
        <begin position="12"/>
        <end position="157"/>
    </location>
</feature>
<dbReference type="InterPro" id="IPR051791">
    <property type="entry name" value="Pra-immunoreactive"/>
</dbReference>
<feature type="transmembrane region" description="Helical" evidence="6">
    <location>
        <begin position="55"/>
        <end position="72"/>
    </location>
</feature>
<evidence type="ECO:0000256" key="3">
    <source>
        <dbReference type="ARBA" id="ARBA00022692"/>
    </source>
</evidence>
<feature type="transmembrane region" description="Helical" evidence="6">
    <location>
        <begin position="124"/>
        <end position="141"/>
    </location>
</feature>
<evidence type="ECO:0000256" key="6">
    <source>
        <dbReference type="SAM" id="Phobius"/>
    </source>
</evidence>
<evidence type="ECO:0000259" key="7">
    <source>
        <dbReference type="Pfam" id="PF06271"/>
    </source>
</evidence>
<dbReference type="RefSeq" id="WP_293224428.1">
    <property type="nucleotide sequence ID" value="NZ_JBHLTN010000028.1"/>
</dbReference>
<keyword evidence="5 6" id="KW-0472">Membrane</keyword>
<evidence type="ECO:0000313" key="9">
    <source>
        <dbReference type="Proteomes" id="UP001589834"/>
    </source>
</evidence>
<sequence length="172" mass="19729">MSAAEPGVLVAPPLRRRMACWLYEGLLLFGVVFVAGYLFGTLTQTRNALNNRHELQFFVFVVIGIYFGWFWSKGQTLAMKTWHIRVVDRQGRPLSQGRALLRYLLCWVWFLPPLAAMAPFPLRAGEVTVLTVGWVLVWALLSRFRADRQFWHDIWAGTRLIDVRPAADGARP</sequence>
<dbReference type="PANTHER" id="PTHR36115:SF10">
    <property type="entry name" value="RDD DOMAIN-CONTAINING PROTEIN"/>
    <property type="match status" value="1"/>
</dbReference>
<dbReference type="EMBL" id="JBHLTN010000028">
    <property type="protein sequence ID" value="MFC0593515.1"/>
    <property type="molecule type" value="Genomic_DNA"/>
</dbReference>
<feature type="transmembrane region" description="Helical" evidence="6">
    <location>
        <begin position="99"/>
        <end position="118"/>
    </location>
</feature>
<name>A0ABV6PUI0_9BURK</name>
<organism evidence="8 9">
    <name type="scientific">Ottowia pentelensis</name>
    <dbReference type="NCBI Taxonomy" id="511108"/>
    <lineage>
        <taxon>Bacteria</taxon>
        <taxon>Pseudomonadati</taxon>
        <taxon>Pseudomonadota</taxon>
        <taxon>Betaproteobacteria</taxon>
        <taxon>Burkholderiales</taxon>
        <taxon>Comamonadaceae</taxon>
        <taxon>Ottowia</taxon>
    </lineage>
</organism>
<keyword evidence="3 6" id="KW-0812">Transmembrane</keyword>
<keyword evidence="9" id="KW-1185">Reference proteome</keyword>
<evidence type="ECO:0000256" key="1">
    <source>
        <dbReference type="ARBA" id="ARBA00004651"/>
    </source>
</evidence>